<dbReference type="OrthoDB" id="9805802at2"/>
<dbReference type="InterPro" id="IPR027417">
    <property type="entry name" value="P-loop_NTPase"/>
</dbReference>
<dbReference type="Proteomes" id="UP000477980">
    <property type="component" value="Unassembled WGS sequence"/>
</dbReference>
<dbReference type="PANTHER" id="PTHR43581">
    <property type="entry name" value="ATP/GTP PHOSPHATASE"/>
    <property type="match status" value="1"/>
</dbReference>
<dbReference type="InterPro" id="IPR038729">
    <property type="entry name" value="Rad50/SbcC_AAA"/>
</dbReference>
<dbReference type="AlphaFoldDB" id="A0A6G1VQT4"/>
<keyword evidence="2" id="KW-0067">ATP-binding</keyword>
<protein>
    <submittedName>
        <fullName evidence="2">ATP-binding protein</fullName>
    </submittedName>
</protein>
<dbReference type="GO" id="GO:0005524">
    <property type="term" value="F:ATP binding"/>
    <property type="evidence" value="ECO:0007669"/>
    <property type="project" value="UniProtKB-KW"/>
</dbReference>
<evidence type="ECO:0000259" key="1">
    <source>
        <dbReference type="SMART" id="SM00382"/>
    </source>
</evidence>
<evidence type="ECO:0000313" key="3">
    <source>
        <dbReference type="Proteomes" id="UP000477980"/>
    </source>
</evidence>
<dbReference type="RefSeq" id="WP_153089501.1">
    <property type="nucleotide sequence ID" value="NZ_VZAH01000160.1"/>
</dbReference>
<dbReference type="InterPro" id="IPR051396">
    <property type="entry name" value="Bact_Antivir_Def_Nuclease"/>
</dbReference>
<dbReference type="SMART" id="SM00382">
    <property type="entry name" value="AAA"/>
    <property type="match status" value="1"/>
</dbReference>
<dbReference type="InterPro" id="IPR003593">
    <property type="entry name" value="AAA+_ATPase"/>
</dbReference>
<dbReference type="InterPro" id="IPR003959">
    <property type="entry name" value="ATPase_AAA_core"/>
</dbReference>
<dbReference type="Pfam" id="PF13304">
    <property type="entry name" value="AAA_21"/>
    <property type="match status" value="1"/>
</dbReference>
<name>A0A6G1VQT4_9BACT</name>
<organism evidence="2 3">
    <name type="scientific">Segatella copri</name>
    <dbReference type="NCBI Taxonomy" id="165179"/>
    <lineage>
        <taxon>Bacteria</taxon>
        <taxon>Pseudomonadati</taxon>
        <taxon>Bacteroidota</taxon>
        <taxon>Bacteroidia</taxon>
        <taxon>Bacteroidales</taxon>
        <taxon>Prevotellaceae</taxon>
        <taxon>Segatella</taxon>
    </lineage>
</organism>
<gene>
    <name evidence="2" type="ORF">F7D25_15680</name>
</gene>
<evidence type="ECO:0000313" key="2">
    <source>
        <dbReference type="EMBL" id="MQP15809.1"/>
    </source>
</evidence>
<dbReference type="EMBL" id="VZAH01000160">
    <property type="protein sequence ID" value="MQP15809.1"/>
    <property type="molecule type" value="Genomic_DNA"/>
</dbReference>
<accession>A0A6G1VQT4</accession>
<dbReference type="Pfam" id="PF13476">
    <property type="entry name" value="AAA_23"/>
    <property type="match status" value="1"/>
</dbReference>
<comment type="caution">
    <text evidence="2">The sequence shown here is derived from an EMBL/GenBank/DDBJ whole genome shotgun (WGS) entry which is preliminary data.</text>
</comment>
<keyword evidence="2" id="KW-0547">Nucleotide-binding</keyword>
<dbReference type="PANTHER" id="PTHR43581:SF2">
    <property type="entry name" value="EXCINUCLEASE ATPASE SUBUNIT"/>
    <property type="match status" value="1"/>
</dbReference>
<dbReference type="SUPFAM" id="SSF52540">
    <property type="entry name" value="P-loop containing nucleoside triphosphate hydrolases"/>
    <property type="match status" value="1"/>
</dbReference>
<dbReference type="GO" id="GO:0016887">
    <property type="term" value="F:ATP hydrolysis activity"/>
    <property type="evidence" value="ECO:0007669"/>
    <property type="project" value="InterPro"/>
</dbReference>
<sequence length="513" mass="58673">MNPNSDKDKIYSYPSLTVAEKERSYPLFFEGLKFVKFRHISNMDLPFETPITVISGSNKCGKTSTLLAIACSHFNFKSRNRTSGVPERTRWGDVMRFTSNDSQTEDWCYEVRYREGRREQMKRGYRKSASGKWGGVAKKESQIGTPHRDGDAGGRTVVLIDLHRMVPARHSPNSVYSKARRVRLHDVSDGLKEYLSYVFEEEYEVGKMIDYSDASIYGYQHGKYSSFNTATGEDVLTSMLLDIVEAPNNSLILIEEIEEGLHPKIQRRLMDVVFHESVKCHKQFIITTHSASILASVRPESRLFIDKVGDNNVVVKNISINEALSRMDSESYPLVNVYVEDSISRKIVEKAIGILVASKPKINKMINIVEVGSASQTYDYFKTKQKIYQKERINCGYACILDGDMRDKKNHDGQLQYPAQDLLFFHLSNYSPERMLVEACSNVHKNTTLEYHLAHSNPHMLFEKMVELGLASSYSDAFDKCWNSLMATEVGANYLNELNEFLYHCCQYFAPQI</sequence>
<dbReference type="Gene3D" id="3.40.50.300">
    <property type="entry name" value="P-loop containing nucleotide triphosphate hydrolases"/>
    <property type="match status" value="2"/>
</dbReference>
<proteinExistence type="predicted"/>
<reference evidence="2 3" key="1">
    <citation type="submission" date="2019-09" db="EMBL/GenBank/DDBJ databases">
        <title>Distinct polysaccharide growth profiles of human intestinal Prevotella copri isolates.</title>
        <authorList>
            <person name="Fehlner-Peach H."/>
            <person name="Magnabosco C."/>
            <person name="Raghavan V."/>
            <person name="Scher J.U."/>
            <person name="Tett A."/>
            <person name="Cox L.M."/>
            <person name="Gottsegen C."/>
            <person name="Watters A."/>
            <person name="Wiltshire- Gordon J.D."/>
            <person name="Segata N."/>
            <person name="Bonneau R."/>
            <person name="Littman D.R."/>
        </authorList>
    </citation>
    <scope>NUCLEOTIDE SEQUENCE [LARGE SCALE GENOMIC DNA]</scope>
    <source>
        <strain evidence="3">iAA917</strain>
    </source>
</reference>
<feature type="domain" description="AAA+ ATPase" evidence="1">
    <location>
        <begin position="48"/>
        <end position="309"/>
    </location>
</feature>